<gene>
    <name evidence="2" type="ORF">SAMN05444412_12045</name>
</gene>
<dbReference type="Pfam" id="PF20012">
    <property type="entry name" value="GAP1-N1"/>
    <property type="match status" value="1"/>
</dbReference>
<evidence type="ECO:0000259" key="1">
    <source>
        <dbReference type="Pfam" id="PF01048"/>
    </source>
</evidence>
<dbReference type="Proteomes" id="UP000199663">
    <property type="component" value="Unassembled WGS sequence"/>
</dbReference>
<dbReference type="RefSeq" id="WP_019600192.1">
    <property type="nucleotide sequence ID" value="NZ_FNQC01000020.1"/>
</dbReference>
<reference evidence="2 3" key="1">
    <citation type="submission" date="2016-10" db="EMBL/GenBank/DDBJ databases">
        <authorList>
            <person name="Varghese N."/>
            <person name="Submissions S."/>
        </authorList>
    </citation>
    <scope>NUCLEOTIDE SEQUENCE [LARGE SCALE GENOMIC DNA]</scope>
    <source>
        <strain evidence="2 3">DSM 17997</strain>
    </source>
</reference>
<dbReference type="PANTHER" id="PTHR46832:SF1">
    <property type="entry name" value="5'-METHYLTHIOADENOSINE_S-ADENOSYLHOMOCYSTEINE NUCLEOSIDASE"/>
    <property type="match status" value="1"/>
</dbReference>
<dbReference type="PANTHER" id="PTHR46832">
    <property type="entry name" value="5'-METHYLTHIOADENOSINE/S-ADENOSYLHOMOCYSTEINE NUCLEOSIDASE"/>
    <property type="match status" value="1"/>
</dbReference>
<name>A0A1H3TR20_9BACT</name>
<dbReference type="CDD" id="cd09008">
    <property type="entry name" value="MTAN"/>
    <property type="match status" value="1"/>
</dbReference>
<dbReference type="SUPFAM" id="SSF53167">
    <property type="entry name" value="Purine and uridine phosphorylases"/>
    <property type="match status" value="1"/>
</dbReference>
<evidence type="ECO:0000313" key="2">
    <source>
        <dbReference type="EMBL" id="SDZ52656.1"/>
    </source>
</evidence>
<dbReference type="EMBL" id="FNQC01000020">
    <property type="protein sequence ID" value="SDZ52656.1"/>
    <property type="molecule type" value="Genomic_DNA"/>
</dbReference>
<dbReference type="InterPro" id="IPR000845">
    <property type="entry name" value="Nucleoside_phosphorylase_d"/>
</dbReference>
<evidence type="ECO:0000313" key="3">
    <source>
        <dbReference type="Proteomes" id="UP000199663"/>
    </source>
</evidence>
<dbReference type="Pfam" id="PF01048">
    <property type="entry name" value="PNP_UDP_1"/>
    <property type="match status" value="1"/>
</dbReference>
<sequence length="1034" mass="117522">MSKIVINQAYYGEVNKSHSKIHQTIDDSELTSFLIQFTDRPGPLPPGVLLKPYLSGSAFKNYYVFSKTFPDPQASRSGMVVTHVLIADISTLEDINDLQIILRLLISEVPVERTNLEPIELNVKHSDHSYELTQPIFIQKSLSSFIKGDLPILFTGDLVSFEGILQKLWNSPISGFREQLKYRASFSPTDIEGSDDLTLVFIQSELLPKWNTNKLIRGEENDIIEISSPTEALFLGKQKENPLYDFLKRIGANLDDLNSYIQGNILFEDYVDLDNLDDPDLIRRDLRILSKLSPNKSLGASVKEEFIEKYNGLINSGLESNVKGLRNISWNAYIDGEEKGKNLVNAILVRAIRDSKFMHIEMLSEVSSIAVNETSKSWWHKAIVDSFKKIIFESEEIIQKSIWKLLLFSKDCSKSIFSVIPSRKGSELLLIQHLPKEVPTEIGKTVLVELQKRKWYLLHAEILLKLYKTIEAVEKQLSFEDSLSYDESIGLKLILKKLSDNEALAITLKLCNDKLIHGLIKRAIKNESIFSSIDLQVSCWLTIWTGLLNEEKSFSYGIKGKEQALVFSVFDLALKGKKIDDVVFERTSETIYSNISEYKNRQKIWVYIPASYQAKYIESTAESLVEKIVNEGIDGLSIEKILADHITSKPFMTSFLSKNRSEIEPVLKIFESFTTHSDKFLSDYIVHYQLQITKNQSNRLGALIISRNYAASARAVYDKSRYYKSFTLAYEVCKSLVKLNWWESSWLNPFQKSMQQYYPMEQPKNTAENHIESLPTIVILTAIQEEYDAVRQFLKEVVEVDQNDTTYEAGIFTMYDKDIAKVIIRECGAKNTIAAQETERAISNFKPDAIFFVGIAGSRKPSDFSIGDVIFPKEIYSYEAGKAEKDRFMARPDLASSTYALAEIAKKERRKDEWKTLIKNGWNTEVKANLGIIASGEQLIEDYESEVGKILTEHYNDTSAVEMEGFGFAKAALRQGRSSGNMMIGVVRGISDIIKQPGKKKNESSTDVRPDNAKKLASDTAAAFAYWLIFKAFQ</sequence>
<protein>
    <submittedName>
        <fullName evidence="2">Nucleoside phosphorylase</fullName>
    </submittedName>
</protein>
<organism evidence="2 3">
    <name type="scientific">Rhodonellum ikkaensis</name>
    <dbReference type="NCBI Taxonomy" id="336829"/>
    <lineage>
        <taxon>Bacteria</taxon>
        <taxon>Pseudomonadati</taxon>
        <taxon>Bacteroidota</taxon>
        <taxon>Cytophagia</taxon>
        <taxon>Cytophagales</taxon>
        <taxon>Cytophagaceae</taxon>
        <taxon>Rhodonellum</taxon>
    </lineage>
</organism>
<dbReference type="Gene3D" id="3.40.50.1580">
    <property type="entry name" value="Nucleoside phosphorylase domain"/>
    <property type="match status" value="1"/>
</dbReference>
<keyword evidence="3" id="KW-1185">Reference proteome</keyword>
<feature type="domain" description="Nucleoside phosphorylase" evidence="1">
    <location>
        <begin position="776"/>
        <end position="1018"/>
    </location>
</feature>
<comment type="caution">
    <text evidence="2">The sequence shown here is derived from an EMBL/GenBank/DDBJ whole genome shotgun (WGS) entry which is preliminary data.</text>
</comment>
<accession>A0A1H3TR20</accession>
<proteinExistence type="predicted"/>
<dbReference type="InterPro" id="IPR035994">
    <property type="entry name" value="Nucleoside_phosphorylase_sf"/>
</dbReference>